<name>A0A918PUE3_9BACT</name>
<evidence type="ECO:0000256" key="3">
    <source>
        <dbReference type="ARBA" id="ARBA00022692"/>
    </source>
</evidence>
<reference evidence="7" key="2">
    <citation type="submission" date="2020-09" db="EMBL/GenBank/DDBJ databases">
        <authorList>
            <person name="Sun Q."/>
            <person name="Kim S."/>
        </authorList>
    </citation>
    <scope>NUCLEOTIDE SEQUENCE</scope>
    <source>
        <strain evidence="7">KCTC 12368</strain>
    </source>
</reference>
<keyword evidence="4 6" id="KW-1133">Transmembrane helix</keyword>
<evidence type="ECO:0000256" key="2">
    <source>
        <dbReference type="ARBA" id="ARBA00022475"/>
    </source>
</evidence>
<protein>
    <submittedName>
        <fullName evidence="7">Prenyltransferase</fullName>
    </submittedName>
</protein>
<evidence type="ECO:0000256" key="4">
    <source>
        <dbReference type="ARBA" id="ARBA00022989"/>
    </source>
</evidence>
<dbReference type="AlphaFoldDB" id="A0A918PUE3"/>
<feature type="transmembrane region" description="Helical" evidence="6">
    <location>
        <begin position="12"/>
        <end position="35"/>
    </location>
</feature>
<dbReference type="PANTHER" id="PTHR42723:SF1">
    <property type="entry name" value="CHLOROPHYLL SYNTHASE, CHLOROPLASTIC"/>
    <property type="match status" value="1"/>
</dbReference>
<evidence type="ECO:0000256" key="6">
    <source>
        <dbReference type="SAM" id="Phobius"/>
    </source>
</evidence>
<dbReference type="InterPro" id="IPR044878">
    <property type="entry name" value="UbiA_sf"/>
</dbReference>
<dbReference type="RefSeq" id="WP_018472163.1">
    <property type="nucleotide sequence ID" value="NZ_BMWX01000002.1"/>
</dbReference>
<comment type="subcellular location">
    <subcellularLocation>
        <location evidence="1">Membrane</location>
        <topology evidence="1">Multi-pass membrane protein</topology>
    </subcellularLocation>
</comment>
<dbReference type="InterPro" id="IPR050475">
    <property type="entry name" value="Prenyltransferase_related"/>
</dbReference>
<sequence>MSRDTLPTEKAFSFIAFIKIIRADNLLMMAFAQLMTAYFLVETGTDGQPILEDSNLYLLILSTVMIAASGYLINDYYDVKIDYINKPDEVIIGKGLRRRMVMFLHTFLNMLGIMLATLVSIEVGIINFVAAFILWFYSNTLKRLPLVGNMAVALLTGLAIWIIGFYYHKAELLVMVYAIFAFFINLIREIIKDIEDREGDRKHGCRTLPVVLGFRKTKNVIFIIAGFFVSSIGIVAYLINEFLLYAYFAGIGLLFIYFMINIYQADRKAHFTRLSQLSKLIMLTGVLSMAFL</sequence>
<keyword evidence="3 6" id="KW-0812">Transmembrane</keyword>
<organism evidence="7 8">
    <name type="scientific">Echinicola pacifica</name>
    <dbReference type="NCBI Taxonomy" id="346377"/>
    <lineage>
        <taxon>Bacteria</taxon>
        <taxon>Pseudomonadati</taxon>
        <taxon>Bacteroidota</taxon>
        <taxon>Cytophagia</taxon>
        <taxon>Cytophagales</taxon>
        <taxon>Cyclobacteriaceae</taxon>
        <taxon>Echinicola</taxon>
    </lineage>
</organism>
<comment type="caution">
    <text evidence="7">The sequence shown here is derived from an EMBL/GenBank/DDBJ whole genome shotgun (WGS) entry which is preliminary data.</text>
</comment>
<keyword evidence="2" id="KW-1003">Cell membrane</keyword>
<dbReference type="PANTHER" id="PTHR42723">
    <property type="entry name" value="CHLOROPHYLL SYNTHASE"/>
    <property type="match status" value="1"/>
</dbReference>
<feature type="transmembrane region" description="Helical" evidence="6">
    <location>
        <begin position="56"/>
        <end position="73"/>
    </location>
</feature>
<feature type="transmembrane region" description="Helical" evidence="6">
    <location>
        <begin position="107"/>
        <end position="137"/>
    </location>
</feature>
<dbReference type="Proteomes" id="UP000619457">
    <property type="component" value="Unassembled WGS sequence"/>
</dbReference>
<evidence type="ECO:0000256" key="1">
    <source>
        <dbReference type="ARBA" id="ARBA00004141"/>
    </source>
</evidence>
<dbReference type="GO" id="GO:0016020">
    <property type="term" value="C:membrane"/>
    <property type="evidence" value="ECO:0007669"/>
    <property type="project" value="UniProtKB-SubCell"/>
</dbReference>
<dbReference type="CDD" id="cd13961">
    <property type="entry name" value="PT_UbiA_DGGGPS"/>
    <property type="match status" value="1"/>
</dbReference>
<feature type="transmembrane region" description="Helical" evidence="6">
    <location>
        <begin position="245"/>
        <end position="262"/>
    </location>
</feature>
<feature type="transmembrane region" description="Helical" evidence="6">
    <location>
        <begin position="144"/>
        <end position="166"/>
    </location>
</feature>
<accession>A0A918PUE3</accession>
<dbReference type="GO" id="GO:0016765">
    <property type="term" value="F:transferase activity, transferring alkyl or aryl (other than methyl) groups"/>
    <property type="evidence" value="ECO:0007669"/>
    <property type="project" value="InterPro"/>
</dbReference>
<reference evidence="7" key="1">
    <citation type="journal article" date="2014" name="Int. J. Syst. Evol. Microbiol.">
        <title>Complete genome sequence of Corynebacterium casei LMG S-19264T (=DSM 44701T), isolated from a smear-ripened cheese.</title>
        <authorList>
            <consortium name="US DOE Joint Genome Institute (JGI-PGF)"/>
            <person name="Walter F."/>
            <person name="Albersmeier A."/>
            <person name="Kalinowski J."/>
            <person name="Ruckert C."/>
        </authorList>
    </citation>
    <scope>NUCLEOTIDE SEQUENCE</scope>
    <source>
        <strain evidence="7">KCTC 12368</strain>
    </source>
</reference>
<keyword evidence="8" id="KW-1185">Reference proteome</keyword>
<evidence type="ECO:0000256" key="5">
    <source>
        <dbReference type="ARBA" id="ARBA00023136"/>
    </source>
</evidence>
<dbReference type="EMBL" id="BMWX01000002">
    <property type="protein sequence ID" value="GGZ21587.1"/>
    <property type="molecule type" value="Genomic_DNA"/>
</dbReference>
<evidence type="ECO:0000313" key="7">
    <source>
        <dbReference type="EMBL" id="GGZ21587.1"/>
    </source>
</evidence>
<dbReference type="Gene3D" id="1.10.357.140">
    <property type="entry name" value="UbiA prenyltransferase"/>
    <property type="match status" value="1"/>
</dbReference>
<proteinExistence type="predicted"/>
<evidence type="ECO:0000313" key="8">
    <source>
        <dbReference type="Proteomes" id="UP000619457"/>
    </source>
</evidence>
<dbReference type="Gene3D" id="1.20.120.1780">
    <property type="entry name" value="UbiA prenyltransferase"/>
    <property type="match status" value="1"/>
</dbReference>
<dbReference type="Pfam" id="PF01040">
    <property type="entry name" value="UbiA"/>
    <property type="match status" value="1"/>
</dbReference>
<feature type="transmembrane region" description="Helical" evidence="6">
    <location>
        <begin position="172"/>
        <end position="191"/>
    </location>
</feature>
<dbReference type="InterPro" id="IPR000537">
    <property type="entry name" value="UbiA_prenyltransferase"/>
</dbReference>
<keyword evidence="5 6" id="KW-0472">Membrane</keyword>
<feature type="transmembrane region" description="Helical" evidence="6">
    <location>
        <begin position="220"/>
        <end position="239"/>
    </location>
</feature>
<dbReference type="NCBIfam" id="NF009513">
    <property type="entry name" value="PRK12872.1-3"/>
    <property type="match status" value="1"/>
</dbReference>
<gene>
    <name evidence="7" type="ORF">GCM10007049_12880</name>
</gene>